<dbReference type="PROSITE" id="PS50263">
    <property type="entry name" value="CN_HYDROLASE"/>
    <property type="match status" value="1"/>
</dbReference>
<evidence type="ECO:0000259" key="2">
    <source>
        <dbReference type="PROSITE" id="PS50263"/>
    </source>
</evidence>
<dbReference type="Proteomes" id="UP000294853">
    <property type="component" value="Chromosome"/>
</dbReference>
<evidence type="ECO:0000313" key="3">
    <source>
        <dbReference type="EMBL" id="QBX55392.1"/>
    </source>
</evidence>
<feature type="domain" description="CN hydrolase" evidence="2">
    <location>
        <begin position="5"/>
        <end position="240"/>
    </location>
</feature>
<dbReference type="InterPro" id="IPR003010">
    <property type="entry name" value="C-N_Hydrolase"/>
</dbReference>
<dbReference type="PROSITE" id="PS01227">
    <property type="entry name" value="UPF0012"/>
    <property type="match status" value="1"/>
</dbReference>
<proteinExistence type="inferred from homology"/>
<sequence length="258" mass="27758">MTDDLRVRVLQWASGLDPAVNRARLSDGVTNGSRDADLVVFPEAFARDFGEAGSDVSEFAEPLDGPFAAEVGRLAGQGGTTVVAGMFETSDDPARPFNTLVVRGGAEADYRKIHLYDSFGYRESDRLTGGALDPVVVEVEGWRVGLMTCYDLRFPELARRLVDHGAEVLVVPAAWLPGPLKVDHWRTLLTARAIENTVYVVGAAQPAPRYCGHSLVLSPLGEVLAEAGAEETALEATLSREALAGARRTNPSLANRRL</sequence>
<gene>
    <name evidence="3" type="ORF">EXE58_07950</name>
</gene>
<dbReference type="GO" id="GO:0016787">
    <property type="term" value="F:hydrolase activity"/>
    <property type="evidence" value="ECO:0007669"/>
    <property type="project" value="UniProtKB-KW"/>
</dbReference>
<name>A0A4V1BM75_9ACTN</name>
<dbReference type="AlphaFoldDB" id="A0A4V1BM75"/>
<dbReference type="Gene3D" id="3.60.110.10">
    <property type="entry name" value="Carbon-nitrogen hydrolase"/>
    <property type="match status" value="1"/>
</dbReference>
<dbReference type="Pfam" id="PF00795">
    <property type="entry name" value="CN_hydrolase"/>
    <property type="match status" value="1"/>
</dbReference>
<keyword evidence="4" id="KW-1185">Reference proteome</keyword>
<dbReference type="PANTHER" id="PTHR23088">
    <property type="entry name" value="NITRILASE-RELATED"/>
    <property type="match status" value="1"/>
</dbReference>
<evidence type="ECO:0000313" key="4">
    <source>
        <dbReference type="Proteomes" id="UP000294853"/>
    </source>
</evidence>
<protein>
    <submittedName>
        <fullName evidence="3">Carbon-nitrogen hydrolase family protein</fullName>
    </submittedName>
</protein>
<dbReference type="EMBL" id="CP038436">
    <property type="protein sequence ID" value="QBX55392.1"/>
    <property type="molecule type" value="Genomic_DNA"/>
</dbReference>
<dbReference type="OrthoDB" id="9811121at2"/>
<dbReference type="CDD" id="cd07581">
    <property type="entry name" value="nitrilase_3"/>
    <property type="match status" value="1"/>
</dbReference>
<reference evidence="3 4" key="1">
    <citation type="submission" date="2019-03" db="EMBL/GenBank/DDBJ databases">
        <title>Three New Species of Nocardioides, Nocardioides euryhalodurans sp. nov., Nocardioides seonyuensis sp. nov. and Nocardioides eburneoflavus sp. nov. Iolated from Soil.</title>
        <authorList>
            <person name="Roh S.G."/>
            <person name="Lee C."/>
            <person name="Kim M.-K."/>
            <person name="Kim S.B."/>
        </authorList>
    </citation>
    <scope>NUCLEOTIDE SEQUENCE [LARGE SCALE GENOMIC DNA]</scope>
    <source>
        <strain evidence="3 4">MMS17-SY207-3</strain>
    </source>
</reference>
<dbReference type="KEGG" id="nsn:EXE58_07950"/>
<accession>A0A4V1BM75</accession>
<evidence type="ECO:0000256" key="1">
    <source>
        <dbReference type="ARBA" id="ARBA00010613"/>
    </source>
</evidence>
<dbReference type="RefSeq" id="WP_135267384.1">
    <property type="nucleotide sequence ID" value="NZ_CP038436.1"/>
</dbReference>
<dbReference type="SUPFAM" id="SSF56317">
    <property type="entry name" value="Carbon-nitrogen hydrolase"/>
    <property type="match status" value="1"/>
</dbReference>
<keyword evidence="3" id="KW-0378">Hydrolase</keyword>
<comment type="similarity">
    <text evidence="1">Belongs to the carbon-nitrogen hydrolase superfamily. NIT1/NIT2 family.</text>
</comment>
<dbReference type="InterPro" id="IPR001110">
    <property type="entry name" value="UPF0012_CS"/>
</dbReference>
<organism evidence="3 4">
    <name type="scientific">Nocardioides seonyuensis</name>
    <dbReference type="NCBI Taxonomy" id="2518371"/>
    <lineage>
        <taxon>Bacteria</taxon>
        <taxon>Bacillati</taxon>
        <taxon>Actinomycetota</taxon>
        <taxon>Actinomycetes</taxon>
        <taxon>Propionibacteriales</taxon>
        <taxon>Nocardioidaceae</taxon>
        <taxon>Nocardioides</taxon>
    </lineage>
</organism>
<dbReference type="PANTHER" id="PTHR23088:SF27">
    <property type="entry name" value="DEAMINATED GLUTATHIONE AMIDASE"/>
    <property type="match status" value="1"/>
</dbReference>
<dbReference type="InterPro" id="IPR036526">
    <property type="entry name" value="C-N_Hydrolase_sf"/>
</dbReference>